<organism evidence="4 5">
    <name type="scientific">Xylaria bambusicola</name>
    <dbReference type="NCBI Taxonomy" id="326684"/>
    <lineage>
        <taxon>Eukaryota</taxon>
        <taxon>Fungi</taxon>
        <taxon>Dikarya</taxon>
        <taxon>Ascomycota</taxon>
        <taxon>Pezizomycotina</taxon>
        <taxon>Sordariomycetes</taxon>
        <taxon>Xylariomycetidae</taxon>
        <taxon>Xylariales</taxon>
        <taxon>Xylariaceae</taxon>
        <taxon>Xylaria</taxon>
    </lineage>
</organism>
<dbReference type="PANTHER" id="PTHR24320:SF236">
    <property type="entry name" value="SHORT-CHAIN DEHYDROGENASE-RELATED"/>
    <property type="match status" value="1"/>
</dbReference>
<dbReference type="PANTHER" id="PTHR24320">
    <property type="entry name" value="RETINOL DEHYDROGENASE"/>
    <property type="match status" value="1"/>
</dbReference>
<reference evidence="4 5" key="1">
    <citation type="submission" date="2023-10" db="EMBL/GenBank/DDBJ databases">
        <title>Draft genome sequence of Xylaria bambusicola isolate GMP-LS, the root and basal stem rot pathogen of sugarcane in Indonesia.</title>
        <authorList>
            <person name="Selvaraj P."/>
            <person name="Muralishankar V."/>
            <person name="Muruganantham S."/>
            <person name="Sp S."/>
            <person name="Haryani S."/>
            <person name="Lau K.J.X."/>
            <person name="Naqvi N.I."/>
        </authorList>
    </citation>
    <scope>NUCLEOTIDE SEQUENCE [LARGE SCALE GENOMIC DNA]</scope>
    <source>
        <strain evidence="4">GMP-LS</strain>
    </source>
</reference>
<name>A0AAN7UG55_9PEZI</name>
<dbReference type="GO" id="GO:0016491">
    <property type="term" value="F:oxidoreductase activity"/>
    <property type="evidence" value="ECO:0007669"/>
    <property type="project" value="UniProtKB-KW"/>
</dbReference>
<evidence type="ECO:0000256" key="1">
    <source>
        <dbReference type="ARBA" id="ARBA00006484"/>
    </source>
</evidence>
<dbReference type="AlphaFoldDB" id="A0AAN7UG55"/>
<accession>A0AAN7UG55</accession>
<dbReference type="SUPFAM" id="SSF51735">
    <property type="entry name" value="NAD(P)-binding Rossmann-fold domains"/>
    <property type="match status" value="1"/>
</dbReference>
<comment type="similarity">
    <text evidence="1">Belongs to the short-chain dehydrogenases/reductases (SDR) family.</text>
</comment>
<dbReference type="Gene3D" id="3.40.50.720">
    <property type="entry name" value="NAD(P)-binding Rossmann-like Domain"/>
    <property type="match status" value="1"/>
</dbReference>
<keyword evidence="5" id="KW-1185">Reference proteome</keyword>
<evidence type="ECO:0000313" key="4">
    <source>
        <dbReference type="EMBL" id="KAK5631720.1"/>
    </source>
</evidence>
<dbReference type="InterPro" id="IPR036291">
    <property type="entry name" value="NAD(P)-bd_dom_sf"/>
</dbReference>
<sequence length="273" mass="30183">MSVASIWTQFFPPRNGAPLTEANLPNQNGKVFIVTGSSSGIGYELTRILYGAGGKVYMLTRSRENAEAAADRITALYSDKSNVDPSRTRGSIEFIEMDVMDLTSVKRASQDFLSREGRLDVLFNNAGTGARKDAPLSAQGREYHFSVNVLGGFLLTRLLNPILSKTARNLPPNSVRVVYPASVLVEMMTPKSGINPKFLEDPQSITDVNELYSTSKAAAWFMASEYARRQPSSNTPVVYIAGNPGNYVTNIWRHTPALLYYVLRPILRDPVRK</sequence>
<comment type="caution">
    <text evidence="4">The sequence shown here is derived from an EMBL/GenBank/DDBJ whole genome shotgun (WGS) entry which is preliminary data.</text>
</comment>
<dbReference type="PRINTS" id="PR00081">
    <property type="entry name" value="GDHRDH"/>
</dbReference>
<gene>
    <name evidence="4" type="ORF">RRF57_007434</name>
</gene>
<keyword evidence="3" id="KW-0560">Oxidoreductase</keyword>
<evidence type="ECO:0008006" key="6">
    <source>
        <dbReference type="Google" id="ProtNLM"/>
    </source>
</evidence>
<evidence type="ECO:0000313" key="5">
    <source>
        <dbReference type="Proteomes" id="UP001305414"/>
    </source>
</evidence>
<dbReference type="EMBL" id="JAWHQM010000021">
    <property type="protein sequence ID" value="KAK5631720.1"/>
    <property type="molecule type" value="Genomic_DNA"/>
</dbReference>
<keyword evidence="2" id="KW-0521">NADP</keyword>
<dbReference type="Proteomes" id="UP001305414">
    <property type="component" value="Unassembled WGS sequence"/>
</dbReference>
<protein>
    <recommendedName>
        <fullName evidence="6">NAD(P)-binding protein</fullName>
    </recommendedName>
</protein>
<proteinExistence type="inferred from homology"/>
<evidence type="ECO:0000256" key="3">
    <source>
        <dbReference type="ARBA" id="ARBA00023002"/>
    </source>
</evidence>
<dbReference type="InterPro" id="IPR002347">
    <property type="entry name" value="SDR_fam"/>
</dbReference>
<dbReference type="Pfam" id="PF00106">
    <property type="entry name" value="adh_short"/>
    <property type="match status" value="1"/>
</dbReference>
<evidence type="ECO:0000256" key="2">
    <source>
        <dbReference type="ARBA" id="ARBA00022857"/>
    </source>
</evidence>